<gene>
    <name evidence="2" type="ORF">SVUK_LOCUS10724</name>
</gene>
<feature type="transmembrane region" description="Helical" evidence="1">
    <location>
        <begin position="61"/>
        <end position="79"/>
    </location>
</feature>
<accession>A0A3P7IYW8</accession>
<dbReference type="OrthoDB" id="370281at2759"/>
<dbReference type="AlphaFoldDB" id="A0A3P7IYW8"/>
<feature type="transmembrane region" description="Helical" evidence="1">
    <location>
        <begin position="28"/>
        <end position="49"/>
    </location>
</feature>
<protein>
    <submittedName>
        <fullName evidence="2">Uncharacterized protein</fullName>
    </submittedName>
</protein>
<keyword evidence="1" id="KW-0812">Transmembrane</keyword>
<evidence type="ECO:0000256" key="1">
    <source>
        <dbReference type="SAM" id="Phobius"/>
    </source>
</evidence>
<organism evidence="2 3">
    <name type="scientific">Strongylus vulgaris</name>
    <name type="common">Blood worm</name>
    <dbReference type="NCBI Taxonomy" id="40348"/>
    <lineage>
        <taxon>Eukaryota</taxon>
        <taxon>Metazoa</taxon>
        <taxon>Ecdysozoa</taxon>
        <taxon>Nematoda</taxon>
        <taxon>Chromadorea</taxon>
        <taxon>Rhabditida</taxon>
        <taxon>Rhabditina</taxon>
        <taxon>Rhabditomorpha</taxon>
        <taxon>Strongyloidea</taxon>
        <taxon>Strongylidae</taxon>
        <taxon>Strongylus</taxon>
    </lineage>
</organism>
<keyword evidence="1" id="KW-1133">Transmembrane helix</keyword>
<keyword evidence="1" id="KW-0472">Membrane</keyword>
<evidence type="ECO:0000313" key="3">
    <source>
        <dbReference type="Proteomes" id="UP000270094"/>
    </source>
</evidence>
<proteinExistence type="predicted"/>
<name>A0A3P7IYW8_STRVU</name>
<sequence>MLCGVASTEGLASPITIAMYNWTYEEAILYNGILQVVSCGMSTLTYALTGSTRIGTWDRSLVLALGLSGFSFAIFVIILCHSMKVLSHDHKSVSEVNGTVATEAGGCSYKYEWCEYTPRECPIPLFQLLLILYYPKLLDQENK</sequence>
<evidence type="ECO:0000313" key="2">
    <source>
        <dbReference type="EMBL" id="VDM75726.1"/>
    </source>
</evidence>
<dbReference type="Proteomes" id="UP000270094">
    <property type="component" value="Unassembled WGS sequence"/>
</dbReference>
<dbReference type="EMBL" id="UYYB01095748">
    <property type="protein sequence ID" value="VDM75726.1"/>
    <property type="molecule type" value="Genomic_DNA"/>
</dbReference>
<reference evidence="2 3" key="1">
    <citation type="submission" date="2018-11" db="EMBL/GenBank/DDBJ databases">
        <authorList>
            <consortium name="Pathogen Informatics"/>
        </authorList>
    </citation>
    <scope>NUCLEOTIDE SEQUENCE [LARGE SCALE GENOMIC DNA]</scope>
</reference>
<keyword evidence="3" id="KW-1185">Reference proteome</keyword>